<dbReference type="InterPro" id="IPR020846">
    <property type="entry name" value="MFS_dom"/>
</dbReference>
<feature type="transmembrane region" description="Helical" evidence="6">
    <location>
        <begin position="286"/>
        <end position="307"/>
    </location>
</feature>
<keyword evidence="4 6" id="KW-1133">Transmembrane helix</keyword>
<proteinExistence type="predicted"/>
<dbReference type="Pfam" id="PF07690">
    <property type="entry name" value="MFS_1"/>
    <property type="match status" value="1"/>
</dbReference>
<feature type="transmembrane region" description="Helical" evidence="6">
    <location>
        <begin position="254"/>
        <end position="274"/>
    </location>
</feature>
<keyword evidence="5 6" id="KW-0472">Membrane</keyword>
<dbReference type="PANTHER" id="PTHR43791:SF36">
    <property type="entry name" value="TRANSPORTER, PUTATIVE (AFU_ORTHOLOGUE AFUA_6G08340)-RELATED"/>
    <property type="match status" value="1"/>
</dbReference>
<dbReference type="RefSeq" id="WP_115713490.1">
    <property type="nucleotide sequence ID" value="NZ_LT984814.1"/>
</dbReference>
<reference evidence="8 9" key="1">
    <citation type="submission" date="2018-01" db="EMBL/GenBank/DDBJ databases">
        <authorList>
            <person name="Clerissi C."/>
        </authorList>
    </citation>
    <scope>NUCLEOTIDE SEQUENCE [LARGE SCALE GENOMIC DNA]</scope>
    <source>
        <strain evidence="8">Cupriavidus taiwanensis SWF 66322</strain>
        <plasmid evidence="9">cbm2636_mp</plasmid>
    </source>
</reference>
<keyword evidence="8" id="KW-0614">Plasmid</keyword>
<dbReference type="InterPro" id="IPR036259">
    <property type="entry name" value="MFS_trans_sf"/>
</dbReference>
<dbReference type="PROSITE" id="PS50850">
    <property type="entry name" value="MFS"/>
    <property type="match status" value="1"/>
</dbReference>
<keyword evidence="2" id="KW-0813">Transport</keyword>
<feature type="transmembrane region" description="Helical" evidence="6">
    <location>
        <begin position="56"/>
        <end position="77"/>
    </location>
</feature>
<dbReference type="AlphaFoldDB" id="A0A9Q7V0J3"/>
<gene>
    <name evidence="8" type="primary">nicT</name>
    <name evidence="8" type="ORF">CBM2636_MP20976</name>
</gene>
<dbReference type="FunFam" id="1.20.1250.20:FF:000018">
    <property type="entry name" value="MFS transporter permease"/>
    <property type="match status" value="1"/>
</dbReference>
<feature type="transmembrane region" description="Helical" evidence="6">
    <location>
        <begin position="89"/>
        <end position="111"/>
    </location>
</feature>
<feature type="transmembrane region" description="Helical" evidence="6">
    <location>
        <begin position="344"/>
        <end position="364"/>
    </location>
</feature>
<feature type="domain" description="Major facilitator superfamily (MFS) profile" evidence="7">
    <location>
        <begin position="27"/>
        <end position="435"/>
    </location>
</feature>
<feature type="transmembrane region" description="Helical" evidence="6">
    <location>
        <begin position="410"/>
        <end position="430"/>
    </location>
</feature>
<comment type="subcellular location">
    <subcellularLocation>
        <location evidence="1">Membrane</location>
        <topology evidence="1">Multi-pass membrane protein</topology>
    </subcellularLocation>
</comment>
<dbReference type="GO" id="GO:0016020">
    <property type="term" value="C:membrane"/>
    <property type="evidence" value="ECO:0007669"/>
    <property type="project" value="UniProtKB-SubCell"/>
</dbReference>
<sequence length="446" mass="47573">MASMAPNLTTISKTDDNLLFRRISWRLLPVLCLCYVFNYLDRTDVGYAQLQMKEQLAFSDAVFGLGASIFFVGYALFEVPSNMLLARIGVRATLLRIMGLWGLASAAMMFVSTPTEFYVLRFLVGVFEAGFAPGVLYYLTLWFPRRRLAQATALFFMAFSLAPIVAGPTAGAIMTWLDGAHGLRGWQWLFILEGVPCVLLGLVAFATLPDRPEQARWLSDTERARIRDLLQADAPASAGHTGGGVRTAMRDARVWVLGFVSFLVILGIYALAFWKPTLLKGMGLSIMQVGLVATIPAACGVAASVLVGRHSDRTGERRWHFAIPAVVAALGLVLTTLFPKDPLPAILCLTLVSIGTSSAFTVLWSMPGGILTGQSAAAGIAIISTVGGSAGMVAPAAVGAIKASTGSFTLSLYLLSLALVLAAVILVTWFRPQGAASLAAHSAEAH</sequence>
<feature type="transmembrane region" description="Helical" evidence="6">
    <location>
        <begin position="186"/>
        <end position="208"/>
    </location>
</feature>
<evidence type="ECO:0000256" key="6">
    <source>
        <dbReference type="SAM" id="Phobius"/>
    </source>
</evidence>
<evidence type="ECO:0000256" key="4">
    <source>
        <dbReference type="ARBA" id="ARBA00022989"/>
    </source>
</evidence>
<dbReference type="Gene3D" id="1.20.1250.20">
    <property type="entry name" value="MFS general substrate transporter like domains"/>
    <property type="match status" value="2"/>
</dbReference>
<evidence type="ECO:0000313" key="9">
    <source>
        <dbReference type="Proteomes" id="UP000254259"/>
    </source>
</evidence>
<dbReference type="GO" id="GO:0022857">
    <property type="term" value="F:transmembrane transporter activity"/>
    <property type="evidence" value="ECO:0007669"/>
    <property type="project" value="InterPro"/>
</dbReference>
<feature type="transmembrane region" description="Helical" evidence="6">
    <location>
        <begin position="151"/>
        <end position="174"/>
    </location>
</feature>
<dbReference type="InterPro" id="IPR011701">
    <property type="entry name" value="MFS"/>
</dbReference>
<feature type="transmembrane region" description="Helical" evidence="6">
    <location>
        <begin position="319"/>
        <end position="338"/>
    </location>
</feature>
<protein>
    <submittedName>
        <fullName evidence="8">Metabolite transport protein NicT</fullName>
    </submittedName>
</protein>
<feature type="transmembrane region" description="Helical" evidence="6">
    <location>
        <begin position="23"/>
        <end position="40"/>
    </location>
</feature>
<evidence type="ECO:0000256" key="3">
    <source>
        <dbReference type="ARBA" id="ARBA00022692"/>
    </source>
</evidence>
<evidence type="ECO:0000256" key="1">
    <source>
        <dbReference type="ARBA" id="ARBA00004141"/>
    </source>
</evidence>
<feature type="transmembrane region" description="Helical" evidence="6">
    <location>
        <begin position="117"/>
        <end position="139"/>
    </location>
</feature>
<dbReference type="EMBL" id="LT984814">
    <property type="protein sequence ID" value="SPD68126.1"/>
    <property type="molecule type" value="Genomic_DNA"/>
</dbReference>
<geneLocation type="plasmid" evidence="9">
    <name>cbm2636_mp</name>
</geneLocation>
<evidence type="ECO:0000256" key="2">
    <source>
        <dbReference type="ARBA" id="ARBA00022448"/>
    </source>
</evidence>
<dbReference type="PANTHER" id="PTHR43791">
    <property type="entry name" value="PERMEASE-RELATED"/>
    <property type="match status" value="1"/>
</dbReference>
<name>A0A9Q7V0J3_9BURK</name>
<evidence type="ECO:0000256" key="5">
    <source>
        <dbReference type="ARBA" id="ARBA00023136"/>
    </source>
</evidence>
<feature type="transmembrane region" description="Helical" evidence="6">
    <location>
        <begin position="376"/>
        <end position="398"/>
    </location>
</feature>
<dbReference type="Proteomes" id="UP000254259">
    <property type="component" value="Plasmid CBM2636_mp"/>
</dbReference>
<evidence type="ECO:0000313" key="8">
    <source>
        <dbReference type="EMBL" id="SPD68126.1"/>
    </source>
</evidence>
<evidence type="ECO:0000259" key="7">
    <source>
        <dbReference type="PROSITE" id="PS50850"/>
    </source>
</evidence>
<keyword evidence="3 6" id="KW-0812">Transmembrane</keyword>
<dbReference type="CDD" id="cd17319">
    <property type="entry name" value="MFS_ExuT_GudP_like"/>
    <property type="match status" value="1"/>
</dbReference>
<organism evidence="8 9">
    <name type="scientific">Cupriavidus taiwanensis</name>
    <dbReference type="NCBI Taxonomy" id="164546"/>
    <lineage>
        <taxon>Bacteria</taxon>
        <taxon>Pseudomonadati</taxon>
        <taxon>Pseudomonadota</taxon>
        <taxon>Betaproteobacteria</taxon>
        <taxon>Burkholderiales</taxon>
        <taxon>Burkholderiaceae</taxon>
        <taxon>Cupriavidus</taxon>
    </lineage>
</organism>
<dbReference type="SUPFAM" id="SSF103473">
    <property type="entry name" value="MFS general substrate transporter"/>
    <property type="match status" value="1"/>
</dbReference>
<accession>A0A9Q7V0J3</accession>